<dbReference type="Gene3D" id="3.20.20.80">
    <property type="entry name" value="Glycosidases"/>
    <property type="match status" value="1"/>
</dbReference>
<dbReference type="SMART" id="SM00636">
    <property type="entry name" value="Glyco_18"/>
    <property type="match status" value="1"/>
</dbReference>
<dbReference type="Pfam" id="PF00704">
    <property type="entry name" value="Glyco_hydro_18"/>
    <property type="match status" value="1"/>
</dbReference>
<dbReference type="InterPro" id="IPR029070">
    <property type="entry name" value="Chitinase_insertion_sf"/>
</dbReference>
<evidence type="ECO:0000259" key="2">
    <source>
        <dbReference type="PROSITE" id="PS51910"/>
    </source>
</evidence>
<gene>
    <name evidence="3" type="ORF">H8S19_12640</name>
</gene>
<dbReference type="PANTHER" id="PTHR46066:SF2">
    <property type="entry name" value="CHITINASE DOMAIN-CONTAINING PROTEIN 1"/>
    <property type="match status" value="1"/>
</dbReference>
<dbReference type="Proteomes" id="UP000653904">
    <property type="component" value="Unassembled WGS sequence"/>
</dbReference>
<evidence type="ECO:0000313" key="3">
    <source>
        <dbReference type="EMBL" id="MBC5657888.1"/>
    </source>
</evidence>
<organism evidence="3 4">
    <name type="scientific">Clostridium segne</name>
    <dbReference type="NCBI Taxonomy" id="2763038"/>
    <lineage>
        <taxon>Bacteria</taxon>
        <taxon>Bacillati</taxon>
        <taxon>Bacillota</taxon>
        <taxon>Clostridia</taxon>
        <taxon>Eubacteriales</taxon>
        <taxon>Clostridiaceae</taxon>
        <taxon>Clostridium</taxon>
    </lineage>
</organism>
<comment type="caution">
    <text evidence="3">The sequence shown here is derived from an EMBL/GenBank/DDBJ whole genome shotgun (WGS) entry which is preliminary data.</text>
</comment>
<name>A0AAW3X3T7_9CLOT</name>
<proteinExistence type="predicted"/>
<keyword evidence="1" id="KW-0812">Transmembrane</keyword>
<evidence type="ECO:0000256" key="1">
    <source>
        <dbReference type="SAM" id="Phobius"/>
    </source>
</evidence>
<dbReference type="InterPro" id="IPR011583">
    <property type="entry name" value="Chitinase_II/V-like_cat"/>
</dbReference>
<evidence type="ECO:0000313" key="4">
    <source>
        <dbReference type="Proteomes" id="UP000653904"/>
    </source>
</evidence>
<dbReference type="InterPro" id="IPR017853">
    <property type="entry name" value="GH"/>
</dbReference>
<dbReference type="GO" id="GO:0008061">
    <property type="term" value="F:chitin binding"/>
    <property type="evidence" value="ECO:0007669"/>
    <property type="project" value="InterPro"/>
</dbReference>
<dbReference type="InterPro" id="IPR001223">
    <property type="entry name" value="Glyco_hydro18_cat"/>
</dbReference>
<feature type="domain" description="GH18" evidence="2">
    <location>
        <begin position="250"/>
        <end position="566"/>
    </location>
</feature>
<dbReference type="SUPFAM" id="SSF51445">
    <property type="entry name" value="(Trans)glycosidases"/>
    <property type="match status" value="1"/>
</dbReference>
<dbReference type="PROSITE" id="PS51910">
    <property type="entry name" value="GH18_2"/>
    <property type="match status" value="1"/>
</dbReference>
<keyword evidence="1" id="KW-1133">Transmembrane helix</keyword>
<keyword evidence="4" id="KW-1185">Reference proteome</keyword>
<feature type="transmembrane region" description="Helical" evidence="1">
    <location>
        <begin position="12"/>
        <end position="35"/>
    </location>
</feature>
<reference evidence="3 4" key="1">
    <citation type="submission" date="2020-08" db="EMBL/GenBank/DDBJ databases">
        <title>Genome public.</title>
        <authorList>
            <person name="Liu C."/>
            <person name="Sun Q."/>
        </authorList>
    </citation>
    <scope>NUCLEOTIDE SEQUENCE [LARGE SCALE GENOMIC DNA]</scope>
    <source>
        <strain evidence="3 4">BX14</strain>
    </source>
</reference>
<dbReference type="Gene3D" id="3.10.50.10">
    <property type="match status" value="1"/>
</dbReference>
<dbReference type="AlphaFoldDB" id="A0AAW3X3T7"/>
<keyword evidence="1" id="KW-0472">Membrane</keyword>
<accession>A0AAW3X3T7</accession>
<dbReference type="GO" id="GO:0005975">
    <property type="term" value="P:carbohydrate metabolic process"/>
    <property type="evidence" value="ECO:0007669"/>
    <property type="project" value="InterPro"/>
</dbReference>
<dbReference type="Pfam" id="PF08239">
    <property type="entry name" value="SH3_3"/>
    <property type="match status" value="1"/>
</dbReference>
<dbReference type="InterPro" id="IPR003646">
    <property type="entry name" value="SH3-like_bac-type"/>
</dbReference>
<protein>
    <submittedName>
        <fullName evidence="3">SH3 domain-containing protein</fullName>
    </submittedName>
</protein>
<dbReference type="Gene3D" id="2.30.30.40">
    <property type="entry name" value="SH3 Domains"/>
    <property type="match status" value="1"/>
</dbReference>
<dbReference type="EMBL" id="JACOOW010000015">
    <property type="protein sequence ID" value="MBC5657888.1"/>
    <property type="molecule type" value="Genomic_DNA"/>
</dbReference>
<sequence>MERGRSRKARSGCLGRIFGFVLFLIVAAVGVIAAVKYMPSRERADLDALYAAGGSDRVALYLNYERQEESGVYVDGQTYLPAAWVDANLNERFYWDANEEILVYTLPEEIVKSDETTVDEDGKKILYRDGDAVYLSLALIQKYTDVRLQAYDGEAQKRVFVENNWDPVTVADAAWSAKIRLRGGLKSPIVTEIKRGGTVTVLEQYDNWARVMTPDGHIGYMHKWKMKNLHEETLKSDFTAPVYQNISLDQKIVMVWHQVTIAAANQAMDSLIAKTKGVNVIAPTWFTLSSNSGAYESLADKSYVDRAHEKGLQVWAVLDNFSRECSKNVQAEVLLSRTSVREKLIENMMTEADRYGFDGINLDFESLKTAAGVHYIEFIRELSVSCRKKGLVLSVDNYVPAVYNRFYNQKEQGNVADYVIIMGYDEHYAGGEAGSVSSIGYVENGIKDMLSLVPKEKVINAVPFYTRLWTGSGDNASSRAMGISEATKWVSESGMDLTWDDSAGQYYGRLDSQNGEQQLWMEETRSLGLKMDLIKKYDLAGVAGWRLGLETSDVWDVIGWEQRQFN</sequence>
<dbReference type="RefSeq" id="WP_118653356.1">
    <property type="nucleotide sequence ID" value="NZ_JACOOW010000015.1"/>
</dbReference>
<dbReference type="PANTHER" id="PTHR46066">
    <property type="entry name" value="CHITINASE DOMAIN-CONTAINING PROTEIN 1 FAMILY MEMBER"/>
    <property type="match status" value="1"/>
</dbReference>